<dbReference type="PANTHER" id="PTHR21461:SF12">
    <property type="entry name" value="GALACTAN BETA-1,4-GALACTOSYLTRANSFERASE GALS2"/>
    <property type="match status" value="1"/>
</dbReference>
<name>A0AA38LFI1_TAXCH</name>
<evidence type="ECO:0000313" key="4">
    <source>
        <dbReference type="EMBL" id="KAH9319312.1"/>
    </source>
</evidence>
<dbReference type="GO" id="GO:0016020">
    <property type="term" value="C:membrane"/>
    <property type="evidence" value="ECO:0007669"/>
    <property type="project" value="UniProtKB-SubCell"/>
</dbReference>
<feature type="non-terminal residue" evidence="4">
    <location>
        <position position="1"/>
    </location>
</feature>
<keyword evidence="3" id="KW-0472">Membrane</keyword>
<protein>
    <recommendedName>
        <fullName evidence="6">Glycosyltransferase</fullName>
    </recommendedName>
</protein>
<dbReference type="AlphaFoldDB" id="A0AA38LFI1"/>
<keyword evidence="3" id="KW-1133">Transmembrane helix</keyword>
<evidence type="ECO:0000256" key="1">
    <source>
        <dbReference type="ARBA" id="ARBA00004167"/>
    </source>
</evidence>
<keyword evidence="2" id="KW-0812">Transmembrane</keyword>
<dbReference type="PANTHER" id="PTHR21461">
    <property type="entry name" value="GLYCOSYLTRANSFERASE FAMILY 92 PROTEIN"/>
    <property type="match status" value="1"/>
</dbReference>
<comment type="caution">
    <text evidence="4">The sequence shown here is derived from an EMBL/GenBank/DDBJ whole genome shotgun (WGS) entry which is preliminary data.</text>
</comment>
<dbReference type="Proteomes" id="UP000824469">
    <property type="component" value="Unassembled WGS sequence"/>
</dbReference>
<gene>
    <name evidence="4" type="ORF">KI387_021081</name>
</gene>
<comment type="subcellular location">
    <subcellularLocation>
        <location evidence="1">Membrane</location>
        <topology evidence="1">Single-pass membrane protein</topology>
    </subcellularLocation>
</comment>
<keyword evidence="5" id="KW-1185">Reference proteome</keyword>
<dbReference type="GO" id="GO:0005737">
    <property type="term" value="C:cytoplasm"/>
    <property type="evidence" value="ECO:0007669"/>
    <property type="project" value="TreeGrafter"/>
</dbReference>
<dbReference type="GO" id="GO:0016757">
    <property type="term" value="F:glycosyltransferase activity"/>
    <property type="evidence" value="ECO:0007669"/>
    <property type="project" value="TreeGrafter"/>
</dbReference>
<sequence>MLIFPLNYGIAAYLFIQMGAYRGGENNFSVIGLASKPLHVYGMPGFECEWIPRDSTLRPGVGNDGSGGELVLHAHHGAGGARELERIVALTEKENAYNHIVYTAAPPFDYLYCGSSLYGNLSPQRMREWMAYHAKFFGPRYHFVFHDAGGVHSE</sequence>
<evidence type="ECO:0000256" key="2">
    <source>
        <dbReference type="ARBA" id="ARBA00022692"/>
    </source>
</evidence>
<accession>A0AA38LFI1</accession>
<proteinExistence type="predicted"/>
<organism evidence="4 5">
    <name type="scientific">Taxus chinensis</name>
    <name type="common">Chinese yew</name>
    <name type="synonym">Taxus wallichiana var. chinensis</name>
    <dbReference type="NCBI Taxonomy" id="29808"/>
    <lineage>
        <taxon>Eukaryota</taxon>
        <taxon>Viridiplantae</taxon>
        <taxon>Streptophyta</taxon>
        <taxon>Embryophyta</taxon>
        <taxon>Tracheophyta</taxon>
        <taxon>Spermatophyta</taxon>
        <taxon>Pinopsida</taxon>
        <taxon>Pinidae</taxon>
        <taxon>Conifers II</taxon>
        <taxon>Cupressales</taxon>
        <taxon>Taxaceae</taxon>
        <taxon>Taxus</taxon>
    </lineage>
</organism>
<reference evidence="4 5" key="1">
    <citation type="journal article" date="2021" name="Nat. Plants">
        <title>The Taxus genome provides insights into paclitaxel biosynthesis.</title>
        <authorList>
            <person name="Xiong X."/>
            <person name="Gou J."/>
            <person name="Liao Q."/>
            <person name="Li Y."/>
            <person name="Zhou Q."/>
            <person name="Bi G."/>
            <person name="Li C."/>
            <person name="Du R."/>
            <person name="Wang X."/>
            <person name="Sun T."/>
            <person name="Guo L."/>
            <person name="Liang H."/>
            <person name="Lu P."/>
            <person name="Wu Y."/>
            <person name="Zhang Z."/>
            <person name="Ro D.K."/>
            <person name="Shang Y."/>
            <person name="Huang S."/>
            <person name="Yan J."/>
        </authorList>
    </citation>
    <scope>NUCLEOTIDE SEQUENCE [LARGE SCALE GENOMIC DNA]</scope>
    <source>
        <strain evidence="4">Ta-2019</strain>
    </source>
</reference>
<evidence type="ECO:0008006" key="6">
    <source>
        <dbReference type="Google" id="ProtNLM"/>
    </source>
</evidence>
<evidence type="ECO:0000313" key="5">
    <source>
        <dbReference type="Proteomes" id="UP000824469"/>
    </source>
</evidence>
<evidence type="ECO:0000256" key="3">
    <source>
        <dbReference type="ARBA" id="ARBA00022989"/>
    </source>
</evidence>
<dbReference type="EMBL" id="JAHRHJ020000004">
    <property type="protein sequence ID" value="KAH9319312.1"/>
    <property type="molecule type" value="Genomic_DNA"/>
</dbReference>